<keyword evidence="4" id="KW-0963">Cytoplasm</keyword>
<dbReference type="RefSeq" id="XP_001552915.1">
    <property type="nucleotide sequence ID" value="XM_001552865.2"/>
</dbReference>
<dbReference type="OMA" id="EMFENHT"/>
<dbReference type="EMBL" id="CP009806">
    <property type="protein sequence ID" value="ATZ47136.1"/>
    <property type="molecule type" value="Genomic_DNA"/>
</dbReference>
<dbReference type="Pfam" id="PF00881">
    <property type="entry name" value="Nitroreductase"/>
    <property type="match status" value="1"/>
</dbReference>
<evidence type="ECO:0000313" key="9">
    <source>
        <dbReference type="Proteomes" id="UP000001798"/>
    </source>
</evidence>
<comment type="similarity">
    <text evidence="3">Belongs to the nitroreductase family.</text>
</comment>
<evidence type="ECO:0000256" key="1">
    <source>
        <dbReference type="ARBA" id="ARBA00004123"/>
    </source>
</evidence>
<dbReference type="Proteomes" id="UP000001798">
    <property type="component" value="Chromosome 2"/>
</dbReference>
<evidence type="ECO:0000313" key="8">
    <source>
        <dbReference type="EMBL" id="ATZ47136.1"/>
    </source>
</evidence>
<keyword evidence="6" id="KW-0539">Nucleus</keyword>
<dbReference type="GO" id="GO:0005737">
    <property type="term" value="C:cytoplasm"/>
    <property type="evidence" value="ECO:0007669"/>
    <property type="project" value="UniProtKB-SubCell"/>
</dbReference>
<evidence type="ECO:0000256" key="3">
    <source>
        <dbReference type="ARBA" id="ARBA00007118"/>
    </source>
</evidence>
<dbReference type="InterPro" id="IPR000415">
    <property type="entry name" value="Nitroreductase-like"/>
</dbReference>
<accession>A0A384J952</accession>
<reference evidence="8 9" key="1">
    <citation type="journal article" date="2011" name="PLoS Genet.">
        <title>Genomic analysis of the necrotrophic fungal pathogens Sclerotinia sclerotiorum and Botrytis cinerea.</title>
        <authorList>
            <person name="Amselem J."/>
            <person name="Cuomo C.A."/>
            <person name="van Kan J.A."/>
            <person name="Viaud M."/>
            <person name="Benito E.P."/>
            <person name="Couloux A."/>
            <person name="Coutinho P.M."/>
            <person name="de Vries R.P."/>
            <person name="Dyer P.S."/>
            <person name="Fillinger S."/>
            <person name="Fournier E."/>
            <person name="Gout L."/>
            <person name="Hahn M."/>
            <person name="Kohn L."/>
            <person name="Lapalu N."/>
            <person name="Plummer K.M."/>
            <person name="Pradier J.M."/>
            <person name="Quevillon E."/>
            <person name="Sharon A."/>
            <person name="Simon A."/>
            <person name="ten Have A."/>
            <person name="Tudzynski B."/>
            <person name="Tudzynski P."/>
            <person name="Wincker P."/>
            <person name="Andrew M."/>
            <person name="Anthouard V."/>
            <person name="Beever R.E."/>
            <person name="Beffa R."/>
            <person name="Benoit I."/>
            <person name="Bouzid O."/>
            <person name="Brault B."/>
            <person name="Chen Z."/>
            <person name="Choquer M."/>
            <person name="Collemare J."/>
            <person name="Cotton P."/>
            <person name="Danchin E.G."/>
            <person name="Da Silva C."/>
            <person name="Gautier A."/>
            <person name="Giraud C."/>
            <person name="Giraud T."/>
            <person name="Gonzalez C."/>
            <person name="Grossetete S."/>
            <person name="Guldener U."/>
            <person name="Henrissat B."/>
            <person name="Howlett B.J."/>
            <person name="Kodira C."/>
            <person name="Kretschmer M."/>
            <person name="Lappartient A."/>
            <person name="Leroch M."/>
            <person name="Levis C."/>
            <person name="Mauceli E."/>
            <person name="Neuveglise C."/>
            <person name="Oeser B."/>
            <person name="Pearson M."/>
            <person name="Poulain J."/>
            <person name="Poussereau N."/>
            <person name="Quesneville H."/>
            <person name="Rascle C."/>
            <person name="Schumacher J."/>
            <person name="Segurens B."/>
            <person name="Sexton A."/>
            <person name="Silva E."/>
            <person name="Sirven C."/>
            <person name="Soanes D.M."/>
            <person name="Talbot N.J."/>
            <person name="Templeton M."/>
            <person name="Yandava C."/>
            <person name="Yarden O."/>
            <person name="Zeng Q."/>
            <person name="Rollins J.A."/>
            <person name="Lebrun M.H."/>
            <person name="Dickman M."/>
        </authorList>
    </citation>
    <scope>NUCLEOTIDE SEQUENCE [LARGE SCALE GENOMIC DNA]</scope>
    <source>
        <strain evidence="8 9">B05.10</strain>
    </source>
</reference>
<dbReference type="GO" id="GO:0005634">
    <property type="term" value="C:nucleus"/>
    <property type="evidence" value="ECO:0007669"/>
    <property type="project" value="UniProtKB-SubCell"/>
</dbReference>
<proteinExistence type="inferred from homology"/>
<reference evidence="8 9" key="3">
    <citation type="journal article" date="2017" name="Mol. Plant Pathol.">
        <title>A gapless genome sequence of the fungus Botrytis cinerea.</title>
        <authorList>
            <person name="Van Kan J.A."/>
            <person name="Stassen J.H."/>
            <person name="Mosbach A."/>
            <person name="Van Der Lee T.A."/>
            <person name="Faino L."/>
            <person name="Farmer A.D."/>
            <person name="Papasotiriou D.G."/>
            <person name="Zhou S."/>
            <person name="Seidl M.F."/>
            <person name="Cottam E."/>
            <person name="Edel D."/>
            <person name="Hahn M."/>
            <person name="Schwartz D.C."/>
            <person name="Dietrich R.A."/>
            <person name="Widdison S."/>
            <person name="Scalliet G."/>
        </authorList>
    </citation>
    <scope>NUCLEOTIDE SEQUENCE [LARGE SCALE GENOMIC DNA]</scope>
    <source>
        <strain evidence="8 9">B05.10</strain>
    </source>
</reference>
<keyword evidence="5" id="KW-0560">Oxidoreductase</keyword>
<dbReference type="GO" id="GO:0034599">
    <property type="term" value="P:cellular response to oxidative stress"/>
    <property type="evidence" value="ECO:0007669"/>
    <property type="project" value="InterPro"/>
</dbReference>
<evidence type="ECO:0000256" key="4">
    <source>
        <dbReference type="ARBA" id="ARBA00022490"/>
    </source>
</evidence>
<comment type="subcellular location">
    <subcellularLocation>
        <location evidence="2">Cytoplasm</location>
    </subcellularLocation>
    <subcellularLocation>
        <location evidence="1">Nucleus</location>
    </subcellularLocation>
</comment>
<dbReference type="InterPro" id="IPR029479">
    <property type="entry name" value="Nitroreductase"/>
</dbReference>
<reference evidence="8 9" key="2">
    <citation type="journal article" date="2012" name="Eukaryot. Cell">
        <title>Genome update of Botrytis cinerea strains B05.10 and T4.</title>
        <authorList>
            <person name="Staats M."/>
            <person name="van Kan J.A."/>
        </authorList>
    </citation>
    <scope>NUCLEOTIDE SEQUENCE [LARGE SCALE GENOMIC DNA]</scope>
    <source>
        <strain evidence="8 9">B05.10</strain>
    </source>
</reference>
<dbReference type="CDD" id="cd02140">
    <property type="entry name" value="Frm2-like"/>
    <property type="match status" value="1"/>
</dbReference>
<dbReference type="PANTHER" id="PTHR43035:SF1">
    <property type="entry name" value="FATTY ACID REPRESSION MUTANT PROTEIN 2-RELATED"/>
    <property type="match status" value="1"/>
</dbReference>
<evidence type="ECO:0000256" key="2">
    <source>
        <dbReference type="ARBA" id="ARBA00004496"/>
    </source>
</evidence>
<dbReference type="OrthoDB" id="2138173at2759"/>
<protein>
    <recommendedName>
        <fullName evidence="7">Nitroreductase domain-containing protein</fullName>
    </recommendedName>
</protein>
<feature type="domain" description="Nitroreductase" evidence="7">
    <location>
        <begin position="11"/>
        <end position="179"/>
    </location>
</feature>
<evidence type="ECO:0000256" key="5">
    <source>
        <dbReference type="ARBA" id="ARBA00023002"/>
    </source>
</evidence>
<dbReference type="GO" id="GO:0016491">
    <property type="term" value="F:oxidoreductase activity"/>
    <property type="evidence" value="ECO:0007669"/>
    <property type="project" value="UniProtKB-KW"/>
</dbReference>
<dbReference type="PANTHER" id="PTHR43035">
    <property type="entry name" value="FATTY ACID REPRESSION MUTANT PROTEIN 2-RELATED"/>
    <property type="match status" value="1"/>
</dbReference>
<dbReference type="FunFam" id="3.40.109.10:FF:000001">
    <property type="entry name" value="Nitroreductase family"/>
    <property type="match status" value="1"/>
</dbReference>
<dbReference type="Gene3D" id="3.40.109.10">
    <property type="entry name" value="NADH Oxidase"/>
    <property type="match status" value="1"/>
</dbReference>
<dbReference type="AlphaFoldDB" id="A0A384J952"/>
<organism evidence="8 9">
    <name type="scientific">Botryotinia fuckeliana (strain B05.10)</name>
    <name type="common">Noble rot fungus</name>
    <name type="synonym">Botrytis cinerea</name>
    <dbReference type="NCBI Taxonomy" id="332648"/>
    <lineage>
        <taxon>Eukaryota</taxon>
        <taxon>Fungi</taxon>
        <taxon>Dikarya</taxon>
        <taxon>Ascomycota</taxon>
        <taxon>Pezizomycotina</taxon>
        <taxon>Leotiomycetes</taxon>
        <taxon>Helotiales</taxon>
        <taxon>Sclerotiniaceae</taxon>
        <taxon>Botrytis</taxon>
    </lineage>
</organism>
<name>A0A384J952_BOTFB</name>
<dbReference type="InterPro" id="IPR033877">
    <property type="entry name" value="Frm2/Hbn1"/>
</dbReference>
<dbReference type="VEuPathDB" id="FungiDB:Bcin02g04510"/>
<gene>
    <name evidence="8" type="ORF">BCIN_02g04510</name>
</gene>
<sequence>MSPSTQFIDLLKARRTIYALSNKSTIPDSKIQEIVEQSILHVPSSFNSQSTRVVLLLKAEHEKLWDITKEVLKGVVPADQFEGTAQKIDGFRAGYGTVLFFEDRKVVSGMQSAFAAYADKFPIWATQSDAMTQYAIWVALEAEGLGANLQHYSPLIDAKVAAEWDIPADWELNAQLVFGTPVAAAGEKTFKPLEERFKVFGA</sequence>
<evidence type="ECO:0000256" key="6">
    <source>
        <dbReference type="ARBA" id="ARBA00023242"/>
    </source>
</evidence>
<keyword evidence="9" id="KW-1185">Reference proteome</keyword>
<dbReference type="SUPFAM" id="SSF55469">
    <property type="entry name" value="FMN-dependent nitroreductase-like"/>
    <property type="match status" value="1"/>
</dbReference>
<evidence type="ECO:0000259" key="7">
    <source>
        <dbReference type="Pfam" id="PF00881"/>
    </source>
</evidence>
<dbReference type="GeneID" id="5433429"/>
<dbReference type="KEGG" id="bfu:BCIN_02g04510"/>